<comment type="caution">
    <text evidence="2">The sequence shown here is derived from an EMBL/GenBank/DDBJ whole genome shotgun (WGS) entry which is preliminary data.</text>
</comment>
<feature type="compositionally biased region" description="Polar residues" evidence="1">
    <location>
        <begin position="1"/>
        <end position="11"/>
    </location>
</feature>
<feature type="region of interest" description="Disordered" evidence="1">
    <location>
        <begin position="1"/>
        <end position="39"/>
    </location>
</feature>
<evidence type="ECO:0000256" key="1">
    <source>
        <dbReference type="SAM" id="MobiDB-lite"/>
    </source>
</evidence>
<feature type="non-terminal residue" evidence="2">
    <location>
        <position position="188"/>
    </location>
</feature>
<dbReference type="AlphaFoldDB" id="A0A699UTP4"/>
<proteinExistence type="predicted"/>
<accession>A0A699UTP4</accession>
<reference evidence="2" key="1">
    <citation type="journal article" date="2019" name="Sci. Rep.">
        <title>Draft genome of Tanacetum cinerariifolium, the natural source of mosquito coil.</title>
        <authorList>
            <person name="Yamashiro T."/>
            <person name="Shiraishi A."/>
            <person name="Satake H."/>
            <person name="Nakayama K."/>
        </authorList>
    </citation>
    <scope>NUCLEOTIDE SEQUENCE</scope>
</reference>
<gene>
    <name evidence="2" type="ORF">Tci_896498</name>
</gene>
<feature type="non-terminal residue" evidence="2">
    <location>
        <position position="1"/>
    </location>
</feature>
<organism evidence="2">
    <name type="scientific">Tanacetum cinerariifolium</name>
    <name type="common">Dalmatian daisy</name>
    <name type="synonym">Chrysanthemum cinerariifolium</name>
    <dbReference type="NCBI Taxonomy" id="118510"/>
    <lineage>
        <taxon>Eukaryota</taxon>
        <taxon>Viridiplantae</taxon>
        <taxon>Streptophyta</taxon>
        <taxon>Embryophyta</taxon>
        <taxon>Tracheophyta</taxon>
        <taxon>Spermatophyta</taxon>
        <taxon>Magnoliopsida</taxon>
        <taxon>eudicotyledons</taxon>
        <taxon>Gunneridae</taxon>
        <taxon>Pentapetalae</taxon>
        <taxon>asterids</taxon>
        <taxon>campanulids</taxon>
        <taxon>Asterales</taxon>
        <taxon>Asteraceae</taxon>
        <taxon>Asteroideae</taxon>
        <taxon>Anthemideae</taxon>
        <taxon>Anthemidinae</taxon>
        <taxon>Tanacetum</taxon>
    </lineage>
</organism>
<dbReference type="EMBL" id="BKCJ011353107">
    <property type="protein sequence ID" value="GFD24529.1"/>
    <property type="molecule type" value="Genomic_DNA"/>
</dbReference>
<sequence>HDALLESTSSKPYEKSISHVPEGSGNPNPTASAFNPAADQMKTLTVESPIPTVSSPVPTACLNDSSEPSSEARLVSKRVAIQEETPSLDNILSLTNRFDDILRVSTSSDEIIGVEADVSNMEASISASPTHTLRIHKDHPKSQIIGPVDTPIRTRHKSKMVEEQSFMAIIHKKTDPALLQFCLYSCFL</sequence>
<evidence type="ECO:0000313" key="2">
    <source>
        <dbReference type="EMBL" id="GFD24529.1"/>
    </source>
</evidence>
<protein>
    <submittedName>
        <fullName evidence="2">Uncharacterized protein</fullName>
    </submittedName>
</protein>
<name>A0A699UTP4_TANCI</name>